<dbReference type="InterPro" id="IPR032816">
    <property type="entry name" value="VTT_dom"/>
</dbReference>
<name>A0A1D7TNM2_9BACT</name>
<sequence>MNYLSLFLASFASATLLPGGSEALFVYLLSEQLNPFVLLLIATLGNTLGSFVNYVLGKHASTFALSKGYMSEKHLQKASTLFEKYGAISLLFSWLPIIGDPLTFVAGIVRYAWWKFLLIVSFAKLARYSFVYLGFLAVTQ</sequence>
<reference evidence="4" key="1">
    <citation type="submission" date="2016-08" db="EMBL/GenBank/DDBJ databases">
        <title>Complete genome sequence of the organohalide-respiring Epsilonproteobacterium Sulfurospirillum halorespirans.</title>
        <authorList>
            <person name="Goris T."/>
            <person name="Zimmermann J."/>
            <person name="Schenz B."/>
            <person name="Lemos M."/>
            <person name="Hackermueller J."/>
            <person name="Diekert G."/>
        </authorList>
    </citation>
    <scope>NUCLEOTIDE SEQUENCE [LARGE SCALE GENOMIC DNA]</scope>
    <source>
        <strain>DSM 13726</strain>
        <strain evidence="4">PCE-M2</strain>
    </source>
</reference>
<dbReference type="PANTHER" id="PTHR42709">
    <property type="entry name" value="ALKALINE PHOSPHATASE LIKE PROTEIN"/>
    <property type="match status" value="1"/>
</dbReference>
<protein>
    <submittedName>
        <fullName evidence="3">Putative membrane protein</fullName>
    </submittedName>
</protein>
<dbReference type="KEGG" id="shal:SHALO_2766"/>
<feature type="transmembrane region" description="Helical" evidence="1">
    <location>
        <begin position="33"/>
        <end position="57"/>
    </location>
</feature>
<proteinExistence type="predicted"/>
<dbReference type="PATRIC" id="fig|1193502.14.peg.2803"/>
<dbReference type="STRING" id="1193502.SHALO_2766"/>
<dbReference type="InterPro" id="IPR051311">
    <property type="entry name" value="DedA_domain"/>
</dbReference>
<dbReference type="Proteomes" id="UP000094609">
    <property type="component" value="Chromosome"/>
</dbReference>
<evidence type="ECO:0000313" key="4">
    <source>
        <dbReference type="Proteomes" id="UP000094609"/>
    </source>
</evidence>
<keyword evidence="4" id="KW-1185">Reference proteome</keyword>
<keyword evidence="1" id="KW-0812">Transmembrane</keyword>
<dbReference type="EMBL" id="CP017111">
    <property type="protein sequence ID" value="AOO66524.1"/>
    <property type="molecule type" value="Genomic_DNA"/>
</dbReference>
<feature type="transmembrane region" description="Helical" evidence="1">
    <location>
        <begin position="78"/>
        <end position="99"/>
    </location>
</feature>
<dbReference type="PANTHER" id="PTHR42709:SF4">
    <property type="entry name" value="INNER MEMBRANE PROTEIN YQAA"/>
    <property type="match status" value="1"/>
</dbReference>
<dbReference type="RefSeq" id="WP_069479050.1">
    <property type="nucleotide sequence ID" value="NZ_CP017111.1"/>
</dbReference>
<feature type="transmembrane region" description="Helical" evidence="1">
    <location>
        <begin position="111"/>
        <end position="138"/>
    </location>
</feature>
<keyword evidence="1" id="KW-0472">Membrane</keyword>
<feature type="domain" description="VTT" evidence="2">
    <location>
        <begin position="27"/>
        <end position="131"/>
    </location>
</feature>
<organism evidence="3 4">
    <name type="scientific">Sulfurospirillum halorespirans DSM 13726</name>
    <dbReference type="NCBI Taxonomy" id="1193502"/>
    <lineage>
        <taxon>Bacteria</taxon>
        <taxon>Pseudomonadati</taxon>
        <taxon>Campylobacterota</taxon>
        <taxon>Epsilonproteobacteria</taxon>
        <taxon>Campylobacterales</taxon>
        <taxon>Sulfurospirillaceae</taxon>
        <taxon>Sulfurospirillum</taxon>
    </lineage>
</organism>
<dbReference type="Pfam" id="PF09335">
    <property type="entry name" value="VTT_dom"/>
    <property type="match status" value="1"/>
</dbReference>
<evidence type="ECO:0000259" key="2">
    <source>
        <dbReference type="Pfam" id="PF09335"/>
    </source>
</evidence>
<keyword evidence="1" id="KW-1133">Transmembrane helix</keyword>
<accession>A0A1D7TNM2</accession>
<evidence type="ECO:0000313" key="3">
    <source>
        <dbReference type="EMBL" id="AOO66524.1"/>
    </source>
</evidence>
<dbReference type="AlphaFoldDB" id="A0A1D7TNM2"/>
<evidence type="ECO:0000256" key="1">
    <source>
        <dbReference type="SAM" id="Phobius"/>
    </source>
</evidence>
<gene>
    <name evidence="3" type="ORF">SHALO_2766</name>
</gene>